<dbReference type="eggNOG" id="COG5477">
    <property type="taxonomic scope" value="Bacteria"/>
</dbReference>
<feature type="transmembrane region" description="Helical" evidence="1">
    <location>
        <begin position="51"/>
        <end position="84"/>
    </location>
</feature>
<evidence type="ECO:0008006" key="4">
    <source>
        <dbReference type="Google" id="ProtNLM"/>
    </source>
</evidence>
<dbReference type="AlphaFoldDB" id="A1SZE3"/>
<protein>
    <recommendedName>
        <fullName evidence="4">Small integral membrane protein</fullName>
    </recommendedName>
</protein>
<organism evidence="2 3">
    <name type="scientific">Psychromonas ingrahamii (strain DSM 17664 / CCUG 51855 / 37)</name>
    <dbReference type="NCBI Taxonomy" id="357804"/>
    <lineage>
        <taxon>Bacteria</taxon>
        <taxon>Pseudomonadati</taxon>
        <taxon>Pseudomonadota</taxon>
        <taxon>Gammaproteobacteria</taxon>
        <taxon>Alteromonadales</taxon>
        <taxon>Psychromonadaceae</taxon>
        <taxon>Psychromonas</taxon>
    </lineage>
</organism>
<proteinExistence type="predicted"/>
<evidence type="ECO:0000313" key="2">
    <source>
        <dbReference type="EMBL" id="ABM04858.1"/>
    </source>
</evidence>
<feature type="transmembrane region" description="Helical" evidence="1">
    <location>
        <begin position="12"/>
        <end position="30"/>
    </location>
</feature>
<gene>
    <name evidence="2" type="ordered locus">Ping_3170</name>
</gene>
<keyword evidence="1" id="KW-0472">Membrane</keyword>
<dbReference type="OrthoDB" id="5420630at2"/>
<keyword evidence="1" id="KW-0812">Transmembrane</keyword>
<dbReference type="InterPro" id="IPR018678">
    <property type="entry name" value="DUF2160_TM"/>
</dbReference>
<dbReference type="STRING" id="357804.Ping_3170"/>
<evidence type="ECO:0000256" key="1">
    <source>
        <dbReference type="SAM" id="Phobius"/>
    </source>
</evidence>
<dbReference type="Pfam" id="PF09928">
    <property type="entry name" value="DUF2160"/>
    <property type="match status" value="1"/>
</dbReference>
<dbReference type="HOGENOM" id="CLU_151927_1_0_6"/>
<dbReference type="Proteomes" id="UP000000639">
    <property type="component" value="Chromosome"/>
</dbReference>
<dbReference type="RefSeq" id="WP_011771412.1">
    <property type="nucleotide sequence ID" value="NC_008709.1"/>
</dbReference>
<evidence type="ECO:0000313" key="3">
    <source>
        <dbReference type="Proteomes" id="UP000000639"/>
    </source>
</evidence>
<keyword evidence="1" id="KW-1133">Transmembrane helix</keyword>
<dbReference type="EMBL" id="CP000510">
    <property type="protein sequence ID" value="ABM04858.1"/>
    <property type="molecule type" value="Genomic_DNA"/>
</dbReference>
<reference evidence="2 3" key="1">
    <citation type="submission" date="2007-01" db="EMBL/GenBank/DDBJ databases">
        <title>Complete sequence of Psychromonas ingrahamii 37.</title>
        <authorList>
            <consortium name="US DOE Joint Genome Institute"/>
            <person name="Copeland A."/>
            <person name="Lucas S."/>
            <person name="Lapidus A."/>
            <person name="Barry K."/>
            <person name="Detter J.C."/>
            <person name="Glavina del Rio T."/>
            <person name="Hammon N."/>
            <person name="Israni S."/>
            <person name="Dalin E."/>
            <person name="Tice H."/>
            <person name="Pitluck S."/>
            <person name="Thompson L.S."/>
            <person name="Brettin T."/>
            <person name="Bruce D."/>
            <person name="Han C."/>
            <person name="Tapia R."/>
            <person name="Schmutz J."/>
            <person name="Larimer F."/>
            <person name="Land M."/>
            <person name="Hauser L."/>
            <person name="Kyrpides N."/>
            <person name="Ivanova N."/>
            <person name="Staley J."/>
            <person name="Richardson P."/>
        </authorList>
    </citation>
    <scope>NUCLEOTIDE SEQUENCE [LARGE SCALE GENOMIC DNA]</scope>
    <source>
        <strain evidence="2 3">37</strain>
    </source>
</reference>
<accession>A1SZE3</accession>
<sequence>MEWMAWTTPSALFFVGIGSIILTMVCWEILSPTVPTKGFLPIITTRGDRIFISLLSAAFIHLGFIGLTMLPLSVPLIVAIIWLFIVMKWG</sequence>
<dbReference type="KEGG" id="pin:Ping_3170"/>
<keyword evidence="3" id="KW-1185">Reference proteome</keyword>
<name>A1SZE3_PSYIN</name>